<dbReference type="GO" id="GO:0015288">
    <property type="term" value="F:porin activity"/>
    <property type="evidence" value="ECO:0007669"/>
    <property type="project" value="UniProtKB-KW"/>
</dbReference>
<dbReference type="InterPro" id="IPR033900">
    <property type="entry name" value="Gram_neg_porin_domain"/>
</dbReference>
<feature type="chain" id="PRO_5007810586" evidence="11">
    <location>
        <begin position="26"/>
        <end position="396"/>
    </location>
</feature>
<dbReference type="GO" id="GO:0046930">
    <property type="term" value="C:pore complex"/>
    <property type="evidence" value="ECO:0007669"/>
    <property type="project" value="UniProtKB-KW"/>
</dbReference>
<organism evidence="13 14">
    <name type="scientific">Caballeronia sordidicola</name>
    <name type="common">Burkholderia sordidicola</name>
    <dbReference type="NCBI Taxonomy" id="196367"/>
    <lineage>
        <taxon>Bacteria</taxon>
        <taxon>Pseudomonadati</taxon>
        <taxon>Pseudomonadota</taxon>
        <taxon>Betaproteobacteria</taxon>
        <taxon>Burkholderiales</taxon>
        <taxon>Burkholderiaceae</taxon>
        <taxon>Caballeronia</taxon>
    </lineage>
</organism>
<keyword evidence="8" id="KW-0626">Porin</keyword>
<keyword evidence="3" id="KW-0813">Transport</keyword>
<dbReference type="CDD" id="cd00342">
    <property type="entry name" value="gram_neg_porins"/>
    <property type="match status" value="1"/>
</dbReference>
<evidence type="ECO:0000313" key="14">
    <source>
        <dbReference type="Proteomes" id="UP000054893"/>
    </source>
</evidence>
<dbReference type="InterPro" id="IPR001702">
    <property type="entry name" value="Porin_Gram-ve"/>
</dbReference>
<dbReference type="OrthoDB" id="8982743at2"/>
<evidence type="ECO:0000256" key="4">
    <source>
        <dbReference type="ARBA" id="ARBA00022452"/>
    </source>
</evidence>
<reference evidence="13 14" key="1">
    <citation type="submission" date="2016-01" db="EMBL/GenBank/DDBJ databases">
        <authorList>
            <person name="Oliw E.H."/>
        </authorList>
    </citation>
    <scope>NUCLEOTIDE SEQUENCE [LARGE SCALE GENOMIC DNA]</scope>
    <source>
        <strain evidence="13">LMG 22029</strain>
    </source>
</reference>
<evidence type="ECO:0000259" key="12">
    <source>
        <dbReference type="Pfam" id="PF13609"/>
    </source>
</evidence>
<evidence type="ECO:0000256" key="8">
    <source>
        <dbReference type="ARBA" id="ARBA00023114"/>
    </source>
</evidence>
<dbReference type="PANTHER" id="PTHR34501">
    <property type="entry name" value="PROTEIN YDDL-RELATED"/>
    <property type="match status" value="1"/>
</dbReference>
<protein>
    <submittedName>
        <fullName evidence="13">Outer membrane porin OpcP</fullName>
    </submittedName>
</protein>
<evidence type="ECO:0000256" key="9">
    <source>
        <dbReference type="ARBA" id="ARBA00023136"/>
    </source>
</evidence>
<keyword evidence="4" id="KW-1134">Transmembrane beta strand</keyword>
<keyword evidence="6 11" id="KW-0732">Signal</keyword>
<dbReference type="InterPro" id="IPR023614">
    <property type="entry name" value="Porin_dom_sf"/>
</dbReference>
<accession>A0A158HP59</accession>
<keyword evidence="10" id="KW-0998">Cell outer membrane</keyword>
<name>A0A158HP59_CABSO</name>
<dbReference type="PANTHER" id="PTHR34501:SF9">
    <property type="entry name" value="MAJOR OUTER MEMBRANE PROTEIN P.IA"/>
    <property type="match status" value="1"/>
</dbReference>
<keyword evidence="7" id="KW-0406">Ion transport</keyword>
<evidence type="ECO:0000256" key="11">
    <source>
        <dbReference type="SAM" id="SignalP"/>
    </source>
</evidence>
<keyword evidence="9" id="KW-0472">Membrane</keyword>
<dbReference type="RefSeq" id="WP_082850613.1">
    <property type="nucleotide sequence ID" value="NZ_FCOC02000019.1"/>
</dbReference>
<dbReference type="PRINTS" id="PR00182">
    <property type="entry name" value="ECOLNEIPORIN"/>
</dbReference>
<dbReference type="GO" id="GO:0009279">
    <property type="term" value="C:cell outer membrane"/>
    <property type="evidence" value="ECO:0007669"/>
    <property type="project" value="UniProtKB-SubCell"/>
</dbReference>
<dbReference type="InterPro" id="IPR050298">
    <property type="entry name" value="Gram-neg_bact_OMP"/>
</dbReference>
<evidence type="ECO:0000256" key="5">
    <source>
        <dbReference type="ARBA" id="ARBA00022692"/>
    </source>
</evidence>
<proteinExistence type="predicted"/>
<evidence type="ECO:0000256" key="10">
    <source>
        <dbReference type="ARBA" id="ARBA00023237"/>
    </source>
</evidence>
<keyword evidence="5" id="KW-0812">Transmembrane</keyword>
<dbReference type="SUPFAM" id="SSF56935">
    <property type="entry name" value="Porins"/>
    <property type="match status" value="1"/>
</dbReference>
<evidence type="ECO:0000256" key="6">
    <source>
        <dbReference type="ARBA" id="ARBA00022729"/>
    </source>
</evidence>
<dbReference type="EMBL" id="FCOC02000019">
    <property type="protein sequence ID" value="SAL46066.1"/>
    <property type="molecule type" value="Genomic_DNA"/>
</dbReference>
<evidence type="ECO:0000256" key="3">
    <source>
        <dbReference type="ARBA" id="ARBA00022448"/>
    </source>
</evidence>
<feature type="domain" description="Porin" evidence="12">
    <location>
        <begin position="16"/>
        <end position="353"/>
    </location>
</feature>
<feature type="signal peptide" evidence="11">
    <location>
        <begin position="1"/>
        <end position="25"/>
    </location>
</feature>
<gene>
    <name evidence="13" type="ORF">AWB64_04858</name>
</gene>
<dbReference type="Pfam" id="PF13609">
    <property type="entry name" value="Porin_4"/>
    <property type="match status" value="1"/>
</dbReference>
<dbReference type="Proteomes" id="UP000054893">
    <property type="component" value="Unassembled WGS sequence"/>
</dbReference>
<comment type="subunit">
    <text evidence="2">Homotrimer.</text>
</comment>
<evidence type="ECO:0000256" key="2">
    <source>
        <dbReference type="ARBA" id="ARBA00011233"/>
    </source>
</evidence>
<dbReference type="AlphaFoldDB" id="A0A158HP59"/>
<sequence length="396" mass="40752">MPLIVGRKQIFAGLALLPICALSHAQSSVTLYGIVDAGLTYASNISGSARYTLSSGNGAGNRWGLRGNEDLGGGMSAVFDVENGFSMATGAIGQGGTFFGRQAYVGLSSPHGTLTMGRHTVPSTDYVMPFSSGSSWAGSGVGYGVHMGDVDNLDGTSRANNSIKYISRNYSGFSFSGLYSFGGVAGDFSRNQIYSVGAAYSAGPVKVAAGYLLARNPNFSFFGNNVASSTTGNNMTGSPTFAGYATARSQQIIVAGASYQLGSFTVATVYSNVQFKGLGETAIAGLTPAEAALRGTATFNTGELNLKYFVTPTLMVGTAYNYTKVTGGGPSSNYQQVNLGALYFLSKTTDLYALGFYQWAGGVNSTGAPAVASIGGAASSSKNTQGVIVLGIEKKF</sequence>
<dbReference type="GO" id="GO:0034220">
    <property type="term" value="P:monoatomic ion transmembrane transport"/>
    <property type="evidence" value="ECO:0007669"/>
    <property type="project" value="InterPro"/>
</dbReference>
<evidence type="ECO:0000256" key="1">
    <source>
        <dbReference type="ARBA" id="ARBA00004571"/>
    </source>
</evidence>
<evidence type="ECO:0000313" key="13">
    <source>
        <dbReference type="EMBL" id="SAL46066.1"/>
    </source>
</evidence>
<evidence type="ECO:0000256" key="7">
    <source>
        <dbReference type="ARBA" id="ARBA00023065"/>
    </source>
</evidence>
<comment type="subcellular location">
    <subcellularLocation>
        <location evidence="1">Cell outer membrane</location>
        <topology evidence="1">Multi-pass membrane protein</topology>
    </subcellularLocation>
</comment>
<dbReference type="Gene3D" id="2.40.160.10">
    <property type="entry name" value="Porin"/>
    <property type="match status" value="1"/>
</dbReference>